<evidence type="ECO:0000313" key="3">
    <source>
        <dbReference type="EMBL" id="CAD7232701.1"/>
    </source>
</evidence>
<feature type="region of interest" description="Disordered" evidence="2">
    <location>
        <begin position="15"/>
        <end position="39"/>
    </location>
</feature>
<reference evidence="3" key="1">
    <citation type="submission" date="2020-11" db="EMBL/GenBank/DDBJ databases">
        <authorList>
            <person name="Tran Van P."/>
        </authorList>
    </citation>
    <scope>NUCLEOTIDE SEQUENCE</scope>
</reference>
<name>A0A7R8WJ42_9CRUS</name>
<keyword evidence="1" id="KW-0728">SH3 domain</keyword>
<dbReference type="PROSITE" id="PS50002">
    <property type="entry name" value="SH3"/>
    <property type="match status" value="1"/>
</dbReference>
<organism evidence="3">
    <name type="scientific">Cyprideis torosa</name>
    <dbReference type="NCBI Taxonomy" id="163714"/>
    <lineage>
        <taxon>Eukaryota</taxon>
        <taxon>Metazoa</taxon>
        <taxon>Ecdysozoa</taxon>
        <taxon>Arthropoda</taxon>
        <taxon>Crustacea</taxon>
        <taxon>Oligostraca</taxon>
        <taxon>Ostracoda</taxon>
        <taxon>Podocopa</taxon>
        <taxon>Podocopida</taxon>
        <taxon>Cytherocopina</taxon>
        <taxon>Cytheroidea</taxon>
        <taxon>Cytherideidae</taxon>
        <taxon>Cyprideis</taxon>
    </lineage>
</organism>
<dbReference type="InterPro" id="IPR036028">
    <property type="entry name" value="SH3-like_dom_sf"/>
</dbReference>
<dbReference type="FunFam" id="2.30.30.40:FF:000016">
    <property type="entry name" value="RIMS-binding protein 2 isoform X2"/>
    <property type="match status" value="1"/>
</dbReference>
<dbReference type="PANTHER" id="PTHR14234:SF19">
    <property type="entry name" value="RIM-BINDING PROTEIN, ISOFORM F"/>
    <property type="match status" value="1"/>
</dbReference>
<accession>A0A7R8WJ42</accession>
<feature type="region of interest" description="Disordered" evidence="2">
    <location>
        <begin position="103"/>
        <end position="122"/>
    </location>
</feature>
<evidence type="ECO:0000256" key="1">
    <source>
        <dbReference type="ARBA" id="ARBA00022443"/>
    </source>
</evidence>
<feature type="non-terminal residue" evidence="3">
    <location>
        <position position="1"/>
    </location>
</feature>
<dbReference type="InterPro" id="IPR001452">
    <property type="entry name" value="SH3_domain"/>
</dbReference>
<dbReference type="PRINTS" id="PR00452">
    <property type="entry name" value="SH3DOMAIN"/>
</dbReference>
<evidence type="ECO:0000256" key="2">
    <source>
        <dbReference type="SAM" id="MobiDB-lite"/>
    </source>
</evidence>
<dbReference type="Pfam" id="PF07653">
    <property type="entry name" value="SH3_2"/>
    <property type="match status" value="1"/>
</dbReference>
<protein>
    <submittedName>
        <fullName evidence="3">Uncharacterized protein</fullName>
    </submittedName>
</protein>
<dbReference type="GO" id="GO:0045202">
    <property type="term" value="C:synapse"/>
    <property type="evidence" value="ECO:0007669"/>
    <property type="project" value="GOC"/>
</dbReference>
<dbReference type="EMBL" id="OB665014">
    <property type="protein sequence ID" value="CAD7232701.1"/>
    <property type="molecule type" value="Genomic_DNA"/>
</dbReference>
<dbReference type="Gene3D" id="2.30.30.40">
    <property type="entry name" value="SH3 Domains"/>
    <property type="match status" value="1"/>
</dbReference>
<dbReference type="SUPFAM" id="SSF50044">
    <property type="entry name" value="SH3-domain"/>
    <property type="match status" value="1"/>
</dbReference>
<sequence>VDDERAVRELMREGAGVSGIPTRRVTHDPRDRVGDTYGSQPSKRMVALFDYDPQEASPNMELAFNQGDIIMIYGEMDDDGFYLGELNGRRGLVPSNFLAEAGQARGGRGAPPVGTPAERGGWTRTPIREETLATMEIPPITQRDGLLTFFASCTIPVERLGFETSPSCSSASLNLVVYLPLLLRSYLPPYPSPPSSPLLSCSTFPAPCSTFPAPCSTFPTIFPAPLLLHLPRSLLDFLDQRQTGWGQQTLSQGGDQHLGHAASSRMDSQSVTVANGGHGPSITVQGPSPIVGNQQGGNTGQMSGNMGQMGGNMGQMSSNMGQMSGNMSGNMGQMGGNMGQMGGDMGSSMGQMGQQQQPTNRFERGRQQGGAVGGASFFIPNQGVQGQAGQQQQGAAGGSMFAKLGEMAGATTPNVDSLMSKGKELIFKKFGLGS</sequence>
<gene>
    <name evidence="3" type="ORF">CTOB1V02_LOCUS10532</name>
</gene>
<dbReference type="AlphaFoldDB" id="A0A7R8WJ42"/>
<dbReference type="InterPro" id="IPR040325">
    <property type="entry name" value="RIMBP1/2/3"/>
</dbReference>
<feature type="compositionally biased region" description="Basic and acidic residues" evidence="2">
    <location>
        <begin position="25"/>
        <end position="34"/>
    </location>
</feature>
<dbReference type="PANTHER" id="PTHR14234">
    <property type="entry name" value="RIM BINDING PROTEIN-RELATED"/>
    <property type="match status" value="1"/>
</dbReference>
<proteinExistence type="predicted"/>
<dbReference type="SMART" id="SM00326">
    <property type="entry name" value="SH3"/>
    <property type="match status" value="1"/>
</dbReference>
<dbReference type="GO" id="GO:0007274">
    <property type="term" value="P:neuromuscular synaptic transmission"/>
    <property type="evidence" value="ECO:0007669"/>
    <property type="project" value="TreeGrafter"/>
</dbReference>
<dbReference type="OrthoDB" id="4158657at2759"/>